<comment type="caution">
    <text evidence="1">The sequence shown here is derived from an EMBL/GenBank/DDBJ whole genome shotgun (WGS) entry which is preliminary data.</text>
</comment>
<evidence type="ECO:0000313" key="2">
    <source>
        <dbReference type="Proteomes" id="UP000177382"/>
    </source>
</evidence>
<dbReference type="GO" id="GO:0003700">
    <property type="term" value="F:DNA-binding transcription factor activity"/>
    <property type="evidence" value="ECO:0007669"/>
    <property type="project" value="InterPro"/>
</dbReference>
<dbReference type="GO" id="GO:0043565">
    <property type="term" value="F:sequence-specific DNA binding"/>
    <property type="evidence" value="ECO:0007669"/>
    <property type="project" value="InterPro"/>
</dbReference>
<dbReference type="Gene3D" id="1.10.1270.10">
    <property type="entry name" value="TrpR-like"/>
    <property type="match status" value="1"/>
</dbReference>
<dbReference type="EMBL" id="MGFX01000001">
    <property type="protein sequence ID" value="OGM15846.1"/>
    <property type="molecule type" value="Genomic_DNA"/>
</dbReference>
<dbReference type="InterPro" id="IPR010921">
    <property type="entry name" value="Trp_repressor/repl_initiator"/>
</dbReference>
<dbReference type="SUPFAM" id="SSF48295">
    <property type="entry name" value="TrpR-like"/>
    <property type="match status" value="1"/>
</dbReference>
<gene>
    <name evidence="1" type="ORF">A2V97_03700</name>
</gene>
<sequence length="116" mass="13289">MRVSGQKLNPSLENQIVRALAQTISDLKDEGEMTAFLGHFFNQTELTTFAKRLAIAYWLKKERSWENIKQNLKVSSATIAVVQSQMERSGFALALKKLEAEEWASVWAEKIKKFIK</sequence>
<dbReference type="InterPro" id="IPR000831">
    <property type="entry name" value="Trp_repress"/>
</dbReference>
<evidence type="ECO:0000313" key="1">
    <source>
        <dbReference type="EMBL" id="OGM15846.1"/>
    </source>
</evidence>
<dbReference type="STRING" id="1802485.A2V97_03700"/>
<protein>
    <recommendedName>
        <fullName evidence="3">TrpR like protein, YerC/YecD</fullName>
    </recommendedName>
</protein>
<dbReference type="AlphaFoldDB" id="A0A1F7XLH7"/>
<dbReference type="Proteomes" id="UP000177382">
    <property type="component" value="Unassembled WGS sequence"/>
</dbReference>
<reference evidence="1 2" key="1">
    <citation type="journal article" date="2016" name="Nat. Commun.">
        <title>Thousands of microbial genomes shed light on interconnected biogeochemical processes in an aquifer system.</title>
        <authorList>
            <person name="Anantharaman K."/>
            <person name="Brown C.T."/>
            <person name="Hug L.A."/>
            <person name="Sharon I."/>
            <person name="Castelle C.J."/>
            <person name="Probst A.J."/>
            <person name="Thomas B.C."/>
            <person name="Singh A."/>
            <person name="Wilkins M.J."/>
            <person name="Karaoz U."/>
            <person name="Brodie E.L."/>
            <person name="Williams K.H."/>
            <person name="Hubbard S.S."/>
            <person name="Banfield J.F."/>
        </authorList>
    </citation>
    <scope>NUCLEOTIDE SEQUENCE [LARGE SCALE GENOMIC DNA]</scope>
</reference>
<dbReference type="Pfam" id="PF01371">
    <property type="entry name" value="Trp_repressor"/>
    <property type="match status" value="1"/>
</dbReference>
<accession>A0A1F7XLH7</accession>
<proteinExistence type="predicted"/>
<organism evidence="1 2">
    <name type="scientific">Candidatus Woesebacteria bacterium RBG_16_42_24</name>
    <dbReference type="NCBI Taxonomy" id="1802485"/>
    <lineage>
        <taxon>Bacteria</taxon>
        <taxon>Candidatus Woeseibacteriota</taxon>
    </lineage>
</organism>
<name>A0A1F7XLH7_9BACT</name>
<dbReference type="InterPro" id="IPR038116">
    <property type="entry name" value="TrpR-like_sf"/>
</dbReference>
<evidence type="ECO:0008006" key="3">
    <source>
        <dbReference type="Google" id="ProtNLM"/>
    </source>
</evidence>